<protein>
    <submittedName>
        <fullName evidence="2">EAL domain-containing protein</fullName>
    </submittedName>
</protein>
<dbReference type="PANTHER" id="PTHR33121">
    <property type="entry name" value="CYCLIC DI-GMP PHOSPHODIESTERASE PDEF"/>
    <property type="match status" value="1"/>
</dbReference>
<dbReference type="PANTHER" id="PTHR33121:SF15">
    <property type="entry name" value="BLUE LIGHT- AND TEMPERATURE-REGULATED ANTIREPRESSOR BLUF"/>
    <property type="match status" value="1"/>
</dbReference>
<comment type="caution">
    <text evidence="2">The sequence shown here is derived from an EMBL/GenBank/DDBJ whole genome shotgun (WGS) entry which is preliminary data.</text>
</comment>
<evidence type="ECO:0000259" key="1">
    <source>
        <dbReference type="PROSITE" id="PS50883"/>
    </source>
</evidence>
<dbReference type="GO" id="GO:0071111">
    <property type="term" value="F:cyclic-guanylate-specific phosphodiesterase activity"/>
    <property type="evidence" value="ECO:0007669"/>
    <property type="project" value="InterPro"/>
</dbReference>
<dbReference type="Pfam" id="PF00563">
    <property type="entry name" value="EAL"/>
    <property type="match status" value="1"/>
</dbReference>
<organism evidence="2 3">
    <name type="scientific">Marinomonas hwangdonensis</name>
    <dbReference type="NCBI Taxonomy" id="1053647"/>
    <lineage>
        <taxon>Bacteria</taxon>
        <taxon>Pseudomonadati</taxon>
        <taxon>Pseudomonadota</taxon>
        <taxon>Gammaproteobacteria</taxon>
        <taxon>Oceanospirillales</taxon>
        <taxon>Oceanospirillaceae</taxon>
        <taxon>Marinomonas</taxon>
    </lineage>
</organism>
<dbReference type="AlphaFoldDB" id="A0A3M8Q0Q0"/>
<dbReference type="RefSeq" id="WP_123096186.1">
    <property type="nucleotide sequence ID" value="NZ_RIZG01000007.1"/>
</dbReference>
<accession>A0A3M8Q0Q0</accession>
<evidence type="ECO:0000313" key="2">
    <source>
        <dbReference type="EMBL" id="RNF49663.1"/>
    </source>
</evidence>
<dbReference type="Proteomes" id="UP000280507">
    <property type="component" value="Unassembled WGS sequence"/>
</dbReference>
<evidence type="ECO:0000313" key="3">
    <source>
        <dbReference type="Proteomes" id="UP000280507"/>
    </source>
</evidence>
<reference evidence="2 3" key="1">
    <citation type="journal article" date="2012" name="Int. J. Syst. Evol. Microbiol.">
        <title>Marinomonas hwangdonensis sp. nov., isolated from seawater.</title>
        <authorList>
            <person name="Jung Y.T."/>
            <person name="Oh T.K."/>
            <person name="Yoon J.H."/>
        </authorList>
    </citation>
    <scope>NUCLEOTIDE SEQUENCE [LARGE SCALE GENOMIC DNA]</scope>
    <source>
        <strain evidence="2 3">HDW-15</strain>
    </source>
</reference>
<feature type="domain" description="EAL" evidence="1">
    <location>
        <begin position="7"/>
        <end position="254"/>
    </location>
</feature>
<dbReference type="PROSITE" id="PS50883">
    <property type="entry name" value="EAL"/>
    <property type="match status" value="1"/>
</dbReference>
<dbReference type="OrthoDB" id="1673646at2"/>
<proteinExistence type="predicted"/>
<gene>
    <name evidence="2" type="ORF">EBI00_12050</name>
</gene>
<dbReference type="CDD" id="cd01948">
    <property type="entry name" value="EAL"/>
    <property type="match status" value="1"/>
</dbReference>
<name>A0A3M8Q0Q0_9GAMM</name>
<dbReference type="InterPro" id="IPR050706">
    <property type="entry name" value="Cyclic-di-GMP_PDE-like"/>
</dbReference>
<dbReference type="SUPFAM" id="SSF141868">
    <property type="entry name" value="EAL domain-like"/>
    <property type="match status" value="1"/>
</dbReference>
<dbReference type="EMBL" id="RIZG01000007">
    <property type="protein sequence ID" value="RNF49663.1"/>
    <property type="molecule type" value="Genomic_DNA"/>
</dbReference>
<dbReference type="InterPro" id="IPR035919">
    <property type="entry name" value="EAL_sf"/>
</dbReference>
<dbReference type="Gene3D" id="3.20.20.450">
    <property type="entry name" value="EAL domain"/>
    <property type="match status" value="1"/>
</dbReference>
<keyword evidence="3" id="KW-1185">Reference proteome</keyword>
<sequence length="254" mass="29228">MKQNDFRKLGCAECSTGCDLDFEFTMAFQPIINSKTKTVYAQEALVRGLNGEGAFHVFQNVNDTNRYRFDQSCRVKAIKLAAELEIYKDSYLSINFLPNAVYKPELCIRTTLNAAEEFQFPKEKIIFEFTENEQITDSSHLENIIRYYQSQGFLTATDDFGAGFNGLSQMADLRTDITKIDMALVRNIDKDCKRQIIVKHLVKMFEELNMMVVAEGVETKEEYKVLEDMGIHLFQGYYFAKPSFESVATIHWGD</sequence>
<dbReference type="InterPro" id="IPR001633">
    <property type="entry name" value="EAL_dom"/>
</dbReference>
<dbReference type="SMART" id="SM00052">
    <property type="entry name" value="EAL"/>
    <property type="match status" value="1"/>
</dbReference>